<feature type="domain" description="Small ribosomal subunit protein uS7" evidence="9">
    <location>
        <begin position="72"/>
        <end position="224"/>
    </location>
</feature>
<sequence length="232" mass="26404">MAASACGSMIRAGSVVSRKLCPVFATQVRTSVYDKNHVEPFVDKKKLEELEASGEVEDYKFLPVKAAPSHVSTSLFFDATLDKFINMLMRKGDKALARENIELGLFNVKRIQLTKYNRATDDEAKRKLECNPVTILHKALENCRPVLELSPIKRGGITYQVPVPMTENRARFLSMKWMIDAVNDKDPKVAFSDQLAKELLDAYNNQGRVVKKKHELHKQCEANKAYAHYRWS</sequence>
<keyword evidence="5" id="KW-0496">Mitochondrion</keyword>
<accession>A0A131YU15</accession>
<keyword evidence="3" id="KW-0809">Transit peptide</keyword>
<dbReference type="GO" id="GO:0005743">
    <property type="term" value="C:mitochondrial inner membrane"/>
    <property type="evidence" value="ECO:0007669"/>
    <property type="project" value="UniProtKB-ARBA"/>
</dbReference>
<dbReference type="PIRSF" id="PIRSF002122">
    <property type="entry name" value="RPS7p_RPS7a_RPS5e_RPS7o"/>
    <property type="match status" value="1"/>
</dbReference>
<dbReference type="SUPFAM" id="SSF47973">
    <property type="entry name" value="Ribosomal protein S7"/>
    <property type="match status" value="1"/>
</dbReference>
<protein>
    <recommendedName>
        <fullName evidence="7">Small ribosomal subunit protein uS7m</fullName>
    </recommendedName>
    <alternativeName>
        <fullName evidence="8">28S ribosomal protein S7, mitochondrial</fullName>
    </alternativeName>
</protein>
<keyword evidence="6" id="KW-0687">Ribonucleoprotein</keyword>
<proteinExistence type="inferred from homology"/>
<evidence type="ECO:0000256" key="4">
    <source>
        <dbReference type="ARBA" id="ARBA00022980"/>
    </source>
</evidence>
<dbReference type="GO" id="GO:0006412">
    <property type="term" value="P:translation"/>
    <property type="evidence" value="ECO:0007669"/>
    <property type="project" value="InterPro"/>
</dbReference>
<name>A0A131YU15_RHIAP</name>
<dbReference type="Pfam" id="PF00177">
    <property type="entry name" value="Ribosomal_S7"/>
    <property type="match status" value="1"/>
</dbReference>
<evidence type="ECO:0000256" key="6">
    <source>
        <dbReference type="ARBA" id="ARBA00023274"/>
    </source>
</evidence>
<evidence type="ECO:0000256" key="5">
    <source>
        <dbReference type="ARBA" id="ARBA00023128"/>
    </source>
</evidence>
<evidence type="ECO:0000256" key="1">
    <source>
        <dbReference type="ARBA" id="ARBA00004173"/>
    </source>
</evidence>
<reference evidence="10" key="1">
    <citation type="journal article" date="2016" name="Ticks Tick Borne Dis.">
        <title>De novo assembly and annotation of the salivary gland transcriptome of Rhipicephalus appendiculatus male and female ticks during blood feeding.</title>
        <authorList>
            <person name="de Castro M.H."/>
            <person name="de Klerk D."/>
            <person name="Pienaar R."/>
            <person name="Latif A.A."/>
            <person name="Rees D.J."/>
            <person name="Mans B.J."/>
        </authorList>
    </citation>
    <scope>NUCLEOTIDE SEQUENCE</scope>
    <source>
        <tissue evidence="10">Salivary glands</tissue>
    </source>
</reference>
<dbReference type="AlphaFoldDB" id="A0A131YU15"/>
<dbReference type="InterPro" id="IPR036823">
    <property type="entry name" value="Ribosomal_uS7_dom_sf"/>
</dbReference>
<evidence type="ECO:0000256" key="3">
    <source>
        <dbReference type="ARBA" id="ARBA00022946"/>
    </source>
</evidence>
<dbReference type="PANTHER" id="PTHR11205">
    <property type="entry name" value="RIBOSOMAL PROTEIN S7"/>
    <property type="match status" value="1"/>
</dbReference>
<dbReference type="FunFam" id="1.10.455.10:FF:000004">
    <property type="entry name" value="28S ribosomal protein S7, mitochondrial"/>
    <property type="match status" value="1"/>
</dbReference>
<dbReference type="CDD" id="cd14870">
    <property type="entry name" value="uS7_Mitochondria_Mammalian"/>
    <property type="match status" value="1"/>
</dbReference>
<comment type="subcellular location">
    <subcellularLocation>
        <location evidence="1">Mitochondrion</location>
    </subcellularLocation>
</comment>
<evidence type="ECO:0000259" key="9">
    <source>
        <dbReference type="Pfam" id="PF00177"/>
    </source>
</evidence>
<evidence type="ECO:0000313" key="10">
    <source>
        <dbReference type="EMBL" id="JAP82042.1"/>
    </source>
</evidence>
<dbReference type="Gene3D" id="1.10.455.10">
    <property type="entry name" value="Ribosomal protein S7 domain"/>
    <property type="match status" value="1"/>
</dbReference>
<dbReference type="InterPro" id="IPR000235">
    <property type="entry name" value="Ribosomal_uS7"/>
</dbReference>
<dbReference type="GO" id="GO:0005759">
    <property type="term" value="C:mitochondrial matrix"/>
    <property type="evidence" value="ECO:0007669"/>
    <property type="project" value="UniProtKB-ARBA"/>
</dbReference>
<dbReference type="InterPro" id="IPR023798">
    <property type="entry name" value="Ribosomal_uS7_dom"/>
</dbReference>
<organism evidence="10">
    <name type="scientific">Rhipicephalus appendiculatus</name>
    <name type="common">Brown ear tick</name>
    <dbReference type="NCBI Taxonomy" id="34631"/>
    <lineage>
        <taxon>Eukaryota</taxon>
        <taxon>Metazoa</taxon>
        <taxon>Ecdysozoa</taxon>
        <taxon>Arthropoda</taxon>
        <taxon>Chelicerata</taxon>
        <taxon>Arachnida</taxon>
        <taxon>Acari</taxon>
        <taxon>Parasitiformes</taxon>
        <taxon>Ixodida</taxon>
        <taxon>Ixodoidea</taxon>
        <taxon>Ixodidae</taxon>
        <taxon>Rhipicephalinae</taxon>
        <taxon>Rhipicephalus</taxon>
        <taxon>Rhipicephalus</taxon>
    </lineage>
</organism>
<dbReference type="EMBL" id="GEDV01006515">
    <property type="protein sequence ID" value="JAP82042.1"/>
    <property type="molecule type" value="Transcribed_RNA"/>
</dbReference>
<keyword evidence="4 10" id="KW-0689">Ribosomal protein</keyword>
<dbReference type="GO" id="GO:0044391">
    <property type="term" value="C:ribosomal subunit"/>
    <property type="evidence" value="ECO:0007669"/>
    <property type="project" value="UniProtKB-ARBA"/>
</dbReference>
<evidence type="ECO:0000256" key="2">
    <source>
        <dbReference type="ARBA" id="ARBA00007151"/>
    </source>
</evidence>
<evidence type="ECO:0000256" key="7">
    <source>
        <dbReference type="ARBA" id="ARBA00039306"/>
    </source>
</evidence>
<evidence type="ECO:0000256" key="8">
    <source>
        <dbReference type="ARBA" id="ARBA00041309"/>
    </source>
</evidence>
<comment type="similarity">
    <text evidence="2">Belongs to the universal ribosomal protein uS7 family.</text>
</comment>